<name>A0A9P5T7S8_9AGAM</name>
<comment type="similarity">
    <text evidence="1">Belongs to the protein kinase superfamily. CMGC Ser/Thr protein kinase family. MNB/DYRK subfamily.</text>
</comment>
<dbReference type="PROSITE" id="PS50011">
    <property type="entry name" value="PROTEIN_KINASE_DOM"/>
    <property type="match status" value="1"/>
</dbReference>
<feature type="region of interest" description="Disordered" evidence="12">
    <location>
        <begin position="1"/>
        <end position="362"/>
    </location>
</feature>
<feature type="compositionally biased region" description="Low complexity" evidence="12">
    <location>
        <begin position="980"/>
        <end position="997"/>
    </location>
</feature>
<dbReference type="PROSITE" id="PS00107">
    <property type="entry name" value="PROTEIN_KINASE_ATP"/>
    <property type="match status" value="1"/>
</dbReference>
<evidence type="ECO:0000256" key="8">
    <source>
        <dbReference type="ARBA" id="ARBA00049003"/>
    </source>
</evidence>
<dbReference type="GO" id="GO:0005856">
    <property type="term" value="C:cytoskeleton"/>
    <property type="evidence" value="ECO:0007669"/>
    <property type="project" value="TreeGrafter"/>
</dbReference>
<evidence type="ECO:0000256" key="10">
    <source>
        <dbReference type="ARBA" id="ARBA00051680"/>
    </source>
</evidence>
<organism evidence="14 15">
    <name type="scientific">Russula ochroleuca</name>
    <dbReference type="NCBI Taxonomy" id="152965"/>
    <lineage>
        <taxon>Eukaryota</taxon>
        <taxon>Fungi</taxon>
        <taxon>Dikarya</taxon>
        <taxon>Basidiomycota</taxon>
        <taxon>Agaricomycotina</taxon>
        <taxon>Agaricomycetes</taxon>
        <taxon>Russulales</taxon>
        <taxon>Russulaceae</taxon>
        <taxon>Russula</taxon>
    </lineage>
</organism>
<evidence type="ECO:0000256" key="9">
    <source>
        <dbReference type="ARBA" id="ARBA00049308"/>
    </source>
</evidence>
<dbReference type="SMART" id="SM00220">
    <property type="entry name" value="S_TKc"/>
    <property type="match status" value="1"/>
</dbReference>
<feature type="compositionally biased region" description="Low complexity" evidence="12">
    <location>
        <begin position="1771"/>
        <end position="1782"/>
    </location>
</feature>
<dbReference type="PANTHER" id="PTHR24058:SF22">
    <property type="entry name" value="DUAL SPECIFICITY TYROSINE-PHOSPHORYLATION-REGULATED KINASE 4"/>
    <property type="match status" value="1"/>
</dbReference>
<comment type="caution">
    <text evidence="14">The sequence shown here is derived from an EMBL/GenBank/DDBJ whole genome shotgun (WGS) entry which is preliminary data.</text>
</comment>
<dbReference type="OrthoDB" id="9332038at2759"/>
<dbReference type="Proteomes" id="UP000759537">
    <property type="component" value="Unassembled WGS sequence"/>
</dbReference>
<feature type="compositionally biased region" description="Polar residues" evidence="12">
    <location>
        <begin position="468"/>
        <end position="480"/>
    </location>
</feature>
<feature type="compositionally biased region" description="Basic and acidic residues" evidence="12">
    <location>
        <begin position="96"/>
        <end position="106"/>
    </location>
</feature>
<feature type="compositionally biased region" description="Polar residues" evidence="12">
    <location>
        <begin position="487"/>
        <end position="502"/>
    </location>
</feature>
<dbReference type="CDD" id="cd14210">
    <property type="entry name" value="PKc_DYRK"/>
    <property type="match status" value="1"/>
</dbReference>
<comment type="catalytic activity">
    <reaction evidence="10">
        <text>L-tyrosyl-[protein] + ATP = O-phospho-L-tyrosyl-[protein] + ADP + H(+)</text>
        <dbReference type="Rhea" id="RHEA:10596"/>
        <dbReference type="Rhea" id="RHEA-COMP:10136"/>
        <dbReference type="Rhea" id="RHEA-COMP:20101"/>
        <dbReference type="ChEBI" id="CHEBI:15378"/>
        <dbReference type="ChEBI" id="CHEBI:30616"/>
        <dbReference type="ChEBI" id="CHEBI:46858"/>
        <dbReference type="ChEBI" id="CHEBI:61978"/>
        <dbReference type="ChEBI" id="CHEBI:456216"/>
        <dbReference type="EC" id="2.7.12.1"/>
    </reaction>
</comment>
<dbReference type="SUPFAM" id="SSF56112">
    <property type="entry name" value="Protein kinase-like (PK-like)"/>
    <property type="match status" value="1"/>
</dbReference>
<feature type="compositionally biased region" description="Low complexity" evidence="12">
    <location>
        <begin position="283"/>
        <end position="292"/>
    </location>
</feature>
<feature type="compositionally biased region" description="Polar residues" evidence="12">
    <location>
        <begin position="817"/>
        <end position="842"/>
    </location>
</feature>
<feature type="compositionally biased region" description="Basic and acidic residues" evidence="12">
    <location>
        <begin position="294"/>
        <end position="305"/>
    </location>
</feature>
<feature type="compositionally biased region" description="Polar residues" evidence="12">
    <location>
        <begin position="1189"/>
        <end position="1215"/>
    </location>
</feature>
<feature type="compositionally biased region" description="Polar residues" evidence="12">
    <location>
        <begin position="785"/>
        <end position="797"/>
    </location>
</feature>
<feature type="compositionally biased region" description="Polar residues" evidence="12">
    <location>
        <begin position="1159"/>
        <end position="1173"/>
    </location>
</feature>
<feature type="compositionally biased region" description="Low complexity" evidence="12">
    <location>
        <begin position="739"/>
        <end position="763"/>
    </location>
</feature>
<dbReference type="InterPro" id="IPR000719">
    <property type="entry name" value="Prot_kinase_dom"/>
</dbReference>
<feature type="compositionally biased region" description="Acidic residues" evidence="12">
    <location>
        <begin position="610"/>
        <end position="621"/>
    </location>
</feature>
<feature type="region of interest" description="Disordered" evidence="12">
    <location>
        <begin position="972"/>
        <end position="1123"/>
    </location>
</feature>
<dbReference type="GO" id="GO:0005737">
    <property type="term" value="C:cytoplasm"/>
    <property type="evidence" value="ECO:0007669"/>
    <property type="project" value="TreeGrafter"/>
</dbReference>
<feature type="region of interest" description="Disordered" evidence="12">
    <location>
        <begin position="1712"/>
        <end position="1791"/>
    </location>
</feature>
<feature type="binding site" evidence="11">
    <location>
        <position position="1415"/>
    </location>
    <ligand>
        <name>ATP</name>
        <dbReference type="ChEBI" id="CHEBI:30616"/>
    </ligand>
</feature>
<proteinExistence type="inferred from homology"/>
<feature type="compositionally biased region" description="Basic and acidic residues" evidence="12">
    <location>
        <begin position="256"/>
        <end position="267"/>
    </location>
</feature>
<dbReference type="GO" id="GO:0004674">
    <property type="term" value="F:protein serine/threonine kinase activity"/>
    <property type="evidence" value="ECO:0007669"/>
    <property type="project" value="UniProtKB-KW"/>
</dbReference>
<reference evidence="14" key="2">
    <citation type="journal article" date="2020" name="Nat. Commun.">
        <title>Large-scale genome sequencing of mycorrhizal fungi provides insights into the early evolution of symbiotic traits.</title>
        <authorList>
            <person name="Miyauchi S."/>
            <person name="Kiss E."/>
            <person name="Kuo A."/>
            <person name="Drula E."/>
            <person name="Kohler A."/>
            <person name="Sanchez-Garcia M."/>
            <person name="Morin E."/>
            <person name="Andreopoulos B."/>
            <person name="Barry K.W."/>
            <person name="Bonito G."/>
            <person name="Buee M."/>
            <person name="Carver A."/>
            <person name="Chen C."/>
            <person name="Cichocki N."/>
            <person name="Clum A."/>
            <person name="Culley D."/>
            <person name="Crous P.W."/>
            <person name="Fauchery L."/>
            <person name="Girlanda M."/>
            <person name="Hayes R.D."/>
            <person name="Keri Z."/>
            <person name="LaButti K."/>
            <person name="Lipzen A."/>
            <person name="Lombard V."/>
            <person name="Magnuson J."/>
            <person name="Maillard F."/>
            <person name="Murat C."/>
            <person name="Nolan M."/>
            <person name="Ohm R.A."/>
            <person name="Pangilinan J."/>
            <person name="Pereira M.F."/>
            <person name="Perotto S."/>
            <person name="Peter M."/>
            <person name="Pfister S."/>
            <person name="Riley R."/>
            <person name="Sitrit Y."/>
            <person name="Stielow J.B."/>
            <person name="Szollosi G."/>
            <person name="Zifcakova L."/>
            <person name="Stursova M."/>
            <person name="Spatafora J.W."/>
            <person name="Tedersoo L."/>
            <person name="Vaario L.M."/>
            <person name="Yamada A."/>
            <person name="Yan M."/>
            <person name="Wang P."/>
            <person name="Xu J."/>
            <person name="Bruns T."/>
            <person name="Baldrian P."/>
            <person name="Vilgalys R."/>
            <person name="Dunand C."/>
            <person name="Henrissat B."/>
            <person name="Grigoriev I.V."/>
            <person name="Hibbett D."/>
            <person name="Nagy L.G."/>
            <person name="Martin F.M."/>
        </authorList>
    </citation>
    <scope>NUCLEOTIDE SEQUENCE</scope>
    <source>
        <strain evidence="14">Prilba</strain>
    </source>
</reference>
<reference evidence="14" key="1">
    <citation type="submission" date="2019-10" db="EMBL/GenBank/DDBJ databases">
        <authorList>
            <consortium name="DOE Joint Genome Institute"/>
            <person name="Kuo A."/>
            <person name="Miyauchi S."/>
            <person name="Kiss E."/>
            <person name="Drula E."/>
            <person name="Kohler A."/>
            <person name="Sanchez-Garcia M."/>
            <person name="Andreopoulos B."/>
            <person name="Barry K.W."/>
            <person name="Bonito G."/>
            <person name="Buee M."/>
            <person name="Carver A."/>
            <person name="Chen C."/>
            <person name="Cichocki N."/>
            <person name="Clum A."/>
            <person name="Culley D."/>
            <person name="Crous P.W."/>
            <person name="Fauchery L."/>
            <person name="Girlanda M."/>
            <person name="Hayes R."/>
            <person name="Keri Z."/>
            <person name="LaButti K."/>
            <person name="Lipzen A."/>
            <person name="Lombard V."/>
            <person name="Magnuson J."/>
            <person name="Maillard F."/>
            <person name="Morin E."/>
            <person name="Murat C."/>
            <person name="Nolan M."/>
            <person name="Ohm R."/>
            <person name="Pangilinan J."/>
            <person name="Pereira M."/>
            <person name="Perotto S."/>
            <person name="Peter M."/>
            <person name="Riley R."/>
            <person name="Sitrit Y."/>
            <person name="Stielow B."/>
            <person name="Szollosi G."/>
            <person name="Zifcakova L."/>
            <person name="Stursova M."/>
            <person name="Spatafora J.W."/>
            <person name="Tedersoo L."/>
            <person name="Vaario L.-M."/>
            <person name="Yamada A."/>
            <person name="Yan M."/>
            <person name="Wang P."/>
            <person name="Xu J."/>
            <person name="Bruns T."/>
            <person name="Baldrian P."/>
            <person name="Vilgalys R."/>
            <person name="Henrissat B."/>
            <person name="Grigoriev I.V."/>
            <person name="Hibbett D."/>
            <person name="Nagy L.G."/>
            <person name="Martin F.M."/>
        </authorList>
    </citation>
    <scope>NUCLEOTIDE SEQUENCE</scope>
    <source>
        <strain evidence="14">Prilba</strain>
    </source>
</reference>
<feature type="compositionally biased region" description="Basic and acidic residues" evidence="12">
    <location>
        <begin position="67"/>
        <end position="79"/>
    </location>
</feature>
<feature type="compositionally biased region" description="Polar residues" evidence="12">
    <location>
        <begin position="1728"/>
        <end position="1761"/>
    </location>
</feature>
<evidence type="ECO:0000256" key="3">
    <source>
        <dbReference type="ARBA" id="ARBA00022527"/>
    </source>
</evidence>
<dbReference type="GO" id="GO:0005524">
    <property type="term" value="F:ATP binding"/>
    <property type="evidence" value="ECO:0007669"/>
    <property type="project" value="UniProtKB-UniRule"/>
</dbReference>
<dbReference type="InterPro" id="IPR011009">
    <property type="entry name" value="Kinase-like_dom_sf"/>
</dbReference>
<evidence type="ECO:0000256" key="7">
    <source>
        <dbReference type="ARBA" id="ARBA00022840"/>
    </source>
</evidence>
<comment type="catalytic activity">
    <reaction evidence="8">
        <text>L-seryl-[protein] + ATP = O-phospho-L-seryl-[protein] + ADP + H(+)</text>
        <dbReference type="Rhea" id="RHEA:17989"/>
        <dbReference type="Rhea" id="RHEA-COMP:9863"/>
        <dbReference type="Rhea" id="RHEA-COMP:11604"/>
        <dbReference type="ChEBI" id="CHEBI:15378"/>
        <dbReference type="ChEBI" id="CHEBI:29999"/>
        <dbReference type="ChEBI" id="CHEBI:30616"/>
        <dbReference type="ChEBI" id="CHEBI:83421"/>
        <dbReference type="ChEBI" id="CHEBI:456216"/>
        <dbReference type="EC" id="2.7.12.1"/>
    </reaction>
</comment>
<dbReference type="EC" id="2.7.12.1" evidence="2"/>
<evidence type="ECO:0000259" key="13">
    <source>
        <dbReference type="PROSITE" id="PS50011"/>
    </source>
</evidence>
<feature type="compositionally biased region" description="Acidic residues" evidence="12">
    <location>
        <begin position="107"/>
        <end position="119"/>
    </location>
</feature>
<feature type="compositionally biased region" description="Polar residues" evidence="12">
    <location>
        <begin position="998"/>
        <end position="1007"/>
    </location>
</feature>
<feature type="compositionally biased region" description="Basic and acidic residues" evidence="12">
    <location>
        <begin position="210"/>
        <end position="219"/>
    </location>
</feature>
<feature type="compositionally biased region" description="Low complexity" evidence="12">
    <location>
        <begin position="503"/>
        <end position="522"/>
    </location>
</feature>
<keyword evidence="5 11" id="KW-0547">Nucleotide-binding</keyword>
<feature type="compositionally biased region" description="Low complexity" evidence="12">
    <location>
        <begin position="387"/>
        <end position="402"/>
    </location>
</feature>
<feature type="compositionally biased region" description="Polar residues" evidence="12">
    <location>
        <begin position="19"/>
        <end position="28"/>
    </location>
</feature>
<keyword evidence="6" id="KW-0418">Kinase</keyword>
<keyword evidence="3" id="KW-0723">Serine/threonine-protein kinase</keyword>
<feature type="compositionally biased region" description="Polar residues" evidence="12">
    <location>
        <begin position="403"/>
        <end position="412"/>
    </location>
</feature>
<dbReference type="PANTHER" id="PTHR24058">
    <property type="entry name" value="DUAL SPECIFICITY PROTEIN KINASE"/>
    <property type="match status" value="1"/>
</dbReference>
<dbReference type="InterPro" id="IPR042521">
    <property type="entry name" value="DYRK"/>
</dbReference>
<feature type="compositionally biased region" description="Polar residues" evidence="12">
    <location>
        <begin position="547"/>
        <end position="557"/>
    </location>
</feature>
<evidence type="ECO:0000256" key="12">
    <source>
        <dbReference type="SAM" id="MobiDB-lite"/>
    </source>
</evidence>
<feature type="compositionally biased region" description="Basic and acidic residues" evidence="12">
    <location>
        <begin position="430"/>
        <end position="443"/>
    </location>
</feature>
<sequence length="1791" mass="193039">MSQLHADQSIDDLHAHLPSRSTSATSSLDPYYFGVHSPSESPLPPLPDGPQLRRTPETRQVIQEPVTPHRDPSKIDRRVLHGLGELATPRWSRSVANREDGLHGLDQDDLEPALPEEPEDVHSDSPWTIEAIDGEEEDEERDQPSEFKPVPRTIRTRPSVAEESGGEEILYPRTQFPKPPTSADSMYSPPPINAMPPTAFTPLTKKARKRTSDEFEHDQTGPLKHQRTPSGSILDGAKEERASTRKHLSLGVGLPSRDRPRERRKDSIPTSGGATRDRHSRHTSASSSSSSHGEQLHLRHVHATDFSHLPPSPSTTSIQQFLRHAGSNSAISTSAPPNSQKEAQNHHAPNVAHSLLRGTQEGWSDLDDQATVEALRKLDGLGKTGARVRSSVGSLRLVSSSRPGTPSKSAQQWEGVGSDSGKTSRRSSVHIRDSTSLMKDKDQTPSASRQVAGLGDPIDISEQAASVFGSSDETQLSSPAQEKPPTKKSSASTRHSFTTKRGSASSTTYTSTPTTSSRDSGSMSAGTSLTSISAQSGRHSSKARRNSVGSDASQSDVTALKDRAASLVTSSEQVEAGQDVPPVPPLPKDLSTYRSPPQSTTGVSFPVEGATEEESTQSDDAELNRSAPAEAAALPGVSKSSLPPQPQPPPYTSHGESQGYASAPAVLKTPSKKWSLLGMKLSGTSSVNTSKDNSNAKTAPKRHSPHSATATFNQPSRHSISRDPSEPWSPVQQPDAMTSAASLISQSSLSSSHALSASAAQASTPDRHFSSRPGTASSSHKSSSLAAPQQTPLSPSGSIRRGSSKRLTPSAIPFFRRSSSQSVHVGALRSSSPPASTGPSHLQSRDPVSPVDSSLSTPPTAHKKTSIISLGSLLKGSNSRRNLQAGKDDPRSDRESRRARDADGGKSDKERAKKEEKDRSESRISVLMGRKRGKTLSSTESKKPQPVSMPPMQISALPQATAQRVANLKATATSNGPAVAIRSSAASSRATSQTISSLQRQSDTSLRSRMLLPTIAGSPSVGAAGSNPQSNRDMKERDPPPSSGTNGPSVNPKETPTKIPRIHSRTSTVSSPALKPSTSSTMASRRTSLIVSSSVAGNDPSPTPGNAPGNGSSGSINHPAPVMDEFGVLENGDASKSTLNTITQRQSIRGSPSSTSTSRVARQATNSTSSSNIPRKGNRDSMSFGGLRKSSTGSVASLNSVAPSDAPQTQTSSHRFSALSPSKGLKLLSPKVSLTHSRSSNSSNTHQVMTPSSSRLSLSTPSPAPSSIDDEELLGDEEMLQYIKRQQQKKLAHGATQEELDALLRFPAPSPPAAPQSPSAVLKSGQRQHLSDYERQEILDYPSVYYIGAGSEKKLAHPERLTNNYGYDDDRGDYLVVDRDHLGYRYEVMDSLGKGSFGQVLSCRDHATGESVAIKIIRNKKRFHHQALIEIKILDNLRQWDPEEKHHVIKMTEHFYFRNHLCIAMELLSINLYELIKANGFVGFTTALIRRFTSQMLQSLTLMRHHRIVHCDLKPENVLLRHPTKSAIKVIDFGSSCFEHEKIYTYIQSRFYRSPEVILGMNYHMAIDMWSLGCILAELKTGFPIFPGENEQEQLSCIMEVLGLPDKDFVNRSSRKRLFFVLFPKSGLDSTGAPRPVVNSKGRRRRPGTKTLAQVLRCDDELFVDFVAKCLVWDPERRIKPQNAMRHPFITAGKRSKGATSSSATAKALLSTASSLASRSKPTDTPKKSQISAPTPLTARISRTTNAQPSTPGGASTSMHSLGSARSYRTSQSQAISSYHSSRTISGFAVR</sequence>
<feature type="region of interest" description="Disordered" evidence="12">
    <location>
        <begin position="682"/>
        <end position="952"/>
    </location>
</feature>
<evidence type="ECO:0000313" key="14">
    <source>
        <dbReference type="EMBL" id="KAF8479060.1"/>
    </source>
</evidence>
<evidence type="ECO:0000256" key="11">
    <source>
        <dbReference type="PROSITE-ProRule" id="PRU10141"/>
    </source>
</evidence>
<evidence type="ECO:0000313" key="15">
    <source>
        <dbReference type="Proteomes" id="UP000759537"/>
    </source>
</evidence>
<evidence type="ECO:0000256" key="1">
    <source>
        <dbReference type="ARBA" id="ARBA00008867"/>
    </source>
</evidence>
<feature type="compositionally biased region" description="Low complexity" evidence="12">
    <location>
        <begin position="1077"/>
        <end position="1088"/>
    </location>
</feature>
<dbReference type="GO" id="GO:0004712">
    <property type="term" value="F:protein serine/threonine/tyrosine kinase activity"/>
    <property type="evidence" value="ECO:0007669"/>
    <property type="project" value="UniProtKB-EC"/>
</dbReference>
<dbReference type="Gene3D" id="3.30.200.20">
    <property type="entry name" value="Phosphorylase Kinase, domain 1"/>
    <property type="match status" value="1"/>
</dbReference>
<feature type="region of interest" description="Disordered" evidence="12">
    <location>
        <begin position="1306"/>
        <end position="1329"/>
    </location>
</feature>
<feature type="compositionally biased region" description="Low complexity" evidence="12">
    <location>
        <begin position="1217"/>
        <end position="1267"/>
    </location>
</feature>
<dbReference type="InterPro" id="IPR017441">
    <property type="entry name" value="Protein_kinase_ATP_BS"/>
</dbReference>
<dbReference type="FunFam" id="3.30.200.20:FF:000087">
    <property type="entry name" value="Dual specificity tyrosine-phosphorylation-regulated kinase 1A"/>
    <property type="match status" value="1"/>
</dbReference>
<feature type="compositionally biased region" description="Low complexity" evidence="12">
    <location>
        <begin position="1104"/>
        <end position="1115"/>
    </location>
</feature>
<evidence type="ECO:0000256" key="2">
    <source>
        <dbReference type="ARBA" id="ARBA00013203"/>
    </source>
</evidence>
<dbReference type="Pfam" id="PF00069">
    <property type="entry name" value="Pkinase"/>
    <property type="match status" value="1"/>
</dbReference>
<feature type="compositionally biased region" description="Polar residues" evidence="12">
    <location>
        <begin position="314"/>
        <end position="342"/>
    </location>
</feature>
<dbReference type="InterPro" id="IPR050494">
    <property type="entry name" value="Ser_Thr_dual-spec_kinase"/>
</dbReference>
<feature type="compositionally biased region" description="Polar residues" evidence="12">
    <location>
        <begin position="706"/>
        <end position="718"/>
    </location>
</feature>
<comment type="catalytic activity">
    <reaction evidence="9">
        <text>L-threonyl-[protein] + ATP = O-phospho-L-threonyl-[protein] + ADP + H(+)</text>
        <dbReference type="Rhea" id="RHEA:46608"/>
        <dbReference type="Rhea" id="RHEA-COMP:11060"/>
        <dbReference type="Rhea" id="RHEA-COMP:11605"/>
        <dbReference type="ChEBI" id="CHEBI:15378"/>
        <dbReference type="ChEBI" id="CHEBI:30013"/>
        <dbReference type="ChEBI" id="CHEBI:30616"/>
        <dbReference type="ChEBI" id="CHEBI:61977"/>
        <dbReference type="ChEBI" id="CHEBI:456216"/>
        <dbReference type="EC" id="2.7.12.1"/>
    </reaction>
</comment>
<feature type="compositionally biased region" description="Low complexity" evidence="12">
    <location>
        <begin position="866"/>
        <end position="879"/>
    </location>
</feature>
<feature type="region of interest" description="Disordered" evidence="12">
    <location>
        <begin position="378"/>
        <end position="665"/>
    </location>
</feature>
<feature type="domain" description="Protein kinase" evidence="13">
    <location>
        <begin position="1386"/>
        <end position="1690"/>
    </location>
</feature>
<evidence type="ECO:0000256" key="6">
    <source>
        <dbReference type="ARBA" id="ARBA00022777"/>
    </source>
</evidence>
<keyword evidence="4" id="KW-0808">Transferase</keyword>
<feature type="compositionally biased region" description="Polar residues" evidence="12">
    <location>
        <begin position="523"/>
        <end position="538"/>
    </location>
</feature>
<dbReference type="PROSITE" id="PS00108">
    <property type="entry name" value="PROTEIN_KINASE_ST"/>
    <property type="match status" value="1"/>
</dbReference>
<accession>A0A9P5T7S8</accession>
<keyword evidence="7 11" id="KW-0067">ATP-binding</keyword>
<dbReference type="EMBL" id="WHVB01000010">
    <property type="protein sequence ID" value="KAF8479060.1"/>
    <property type="molecule type" value="Genomic_DNA"/>
</dbReference>
<feature type="compositionally biased region" description="Polar residues" evidence="12">
    <location>
        <begin position="682"/>
        <end position="697"/>
    </location>
</feature>
<feature type="compositionally biased region" description="Polar residues" evidence="12">
    <location>
        <begin position="1043"/>
        <end position="1054"/>
    </location>
</feature>
<feature type="region of interest" description="Disordered" evidence="12">
    <location>
        <begin position="1142"/>
        <end position="1271"/>
    </location>
</feature>
<evidence type="ECO:0000256" key="4">
    <source>
        <dbReference type="ARBA" id="ARBA00022679"/>
    </source>
</evidence>
<dbReference type="InterPro" id="IPR008271">
    <property type="entry name" value="Ser/Thr_kinase_AS"/>
</dbReference>
<gene>
    <name evidence="14" type="ORF">DFH94DRAFT_632109</name>
</gene>
<keyword evidence="15" id="KW-1185">Reference proteome</keyword>
<feature type="compositionally biased region" description="Basic and acidic residues" evidence="12">
    <location>
        <begin position="886"/>
        <end position="922"/>
    </location>
</feature>
<protein>
    <recommendedName>
        <fullName evidence="2">dual-specificity kinase</fullName>
        <ecNumber evidence="2">2.7.12.1</ecNumber>
    </recommendedName>
</protein>
<dbReference type="Gene3D" id="3.30.10.30">
    <property type="entry name" value="DYRK"/>
    <property type="match status" value="1"/>
</dbReference>
<feature type="compositionally biased region" description="Polar residues" evidence="12">
    <location>
        <begin position="592"/>
        <end position="603"/>
    </location>
</feature>
<evidence type="ECO:0000256" key="5">
    <source>
        <dbReference type="ARBA" id="ARBA00022741"/>
    </source>
</evidence>
<dbReference type="Gene3D" id="1.10.510.10">
    <property type="entry name" value="Transferase(Phosphotransferase) domain 1"/>
    <property type="match status" value="1"/>
</dbReference>
<feature type="compositionally biased region" description="Acidic residues" evidence="12">
    <location>
        <begin position="132"/>
        <end position="141"/>
    </location>
</feature>